<keyword evidence="3" id="KW-1185">Reference proteome</keyword>
<feature type="compositionally biased region" description="Polar residues" evidence="1">
    <location>
        <begin position="1"/>
        <end position="30"/>
    </location>
</feature>
<comment type="caution">
    <text evidence="2">The sequence shown here is derived from an EMBL/GenBank/DDBJ whole genome shotgun (WGS) entry which is preliminary data.</text>
</comment>
<accession>A0A550CV95</accession>
<proteinExistence type="predicted"/>
<dbReference type="Proteomes" id="UP000320762">
    <property type="component" value="Unassembled WGS sequence"/>
</dbReference>
<feature type="compositionally biased region" description="Polar residues" evidence="1">
    <location>
        <begin position="45"/>
        <end position="59"/>
    </location>
</feature>
<reference evidence="2 3" key="1">
    <citation type="journal article" date="2019" name="New Phytol.">
        <title>Comparative genomics reveals unique wood-decay strategies and fruiting body development in the Schizophyllaceae.</title>
        <authorList>
            <person name="Almasi E."/>
            <person name="Sahu N."/>
            <person name="Krizsan K."/>
            <person name="Balint B."/>
            <person name="Kovacs G.M."/>
            <person name="Kiss B."/>
            <person name="Cseklye J."/>
            <person name="Drula E."/>
            <person name="Henrissat B."/>
            <person name="Nagy I."/>
            <person name="Chovatia M."/>
            <person name="Adam C."/>
            <person name="LaButti K."/>
            <person name="Lipzen A."/>
            <person name="Riley R."/>
            <person name="Grigoriev I.V."/>
            <person name="Nagy L.G."/>
        </authorList>
    </citation>
    <scope>NUCLEOTIDE SEQUENCE [LARGE SCALE GENOMIC DNA]</scope>
    <source>
        <strain evidence="2 3">NL-1724</strain>
    </source>
</reference>
<sequence length="297" mass="33632">MPRKPSQTEALTHSSTPLRRSCRLQAQTGPLSPAHAASRDVKSLQHATRNARITETPQTGRKRKAVISEDKQNEAPPAKKLSPLPPASAHTSDHSTNALDLKGSKPVVRFADSEPLETVIVLRESEAVTRAKVITPEFLRAQASTTDFPEGDIRKVPCPPEAKPNIQPIRRRDRKGRHFYRYPLRFVLAYAFDTDDLAKHLKDNGHPRAQDENMGIAYLCDTLTMKLGIEHGKGFAYVPDEKDKDRMTYMFIMSESDRPETLPWPEARIRKFQEIVGVKGMMPLVHPYQPKDSRFMY</sequence>
<name>A0A550CV95_9AGAR</name>
<gene>
    <name evidence="2" type="ORF">BD626DRAFT_626956</name>
</gene>
<evidence type="ECO:0000313" key="2">
    <source>
        <dbReference type="EMBL" id="TRM68695.1"/>
    </source>
</evidence>
<feature type="region of interest" description="Disordered" evidence="1">
    <location>
        <begin position="1"/>
        <end position="100"/>
    </location>
</feature>
<evidence type="ECO:0000313" key="3">
    <source>
        <dbReference type="Proteomes" id="UP000320762"/>
    </source>
</evidence>
<dbReference type="EMBL" id="VDMD01000002">
    <property type="protein sequence ID" value="TRM68695.1"/>
    <property type="molecule type" value="Genomic_DNA"/>
</dbReference>
<dbReference type="AlphaFoldDB" id="A0A550CV95"/>
<evidence type="ECO:0000256" key="1">
    <source>
        <dbReference type="SAM" id="MobiDB-lite"/>
    </source>
</evidence>
<dbReference type="OrthoDB" id="10338168at2759"/>
<organism evidence="2 3">
    <name type="scientific">Schizophyllum amplum</name>
    <dbReference type="NCBI Taxonomy" id="97359"/>
    <lineage>
        <taxon>Eukaryota</taxon>
        <taxon>Fungi</taxon>
        <taxon>Dikarya</taxon>
        <taxon>Basidiomycota</taxon>
        <taxon>Agaricomycotina</taxon>
        <taxon>Agaricomycetes</taxon>
        <taxon>Agaricomycetidae</taxon>
        <taxon>Agaricales</taxon>
        <taxon>Schizophyllaceae</taxon>
        <taxon>Schizophyllum</taxon>
    </lineage>
</organism>
<protein>
    <submittedName>
        <fullName evidence="2">Uncharacterized protein</fullName>
    </submittedName>
</protein>